<organism evidence="11 12">
    <name type="scientific">Odoribacter laneus YIT 12061</name>
    <dbReference type="NCBI Taxonomy" id="742817"/>
    <lineage>
        <taxon>Bacteria</taxon>
        <taxon>Pseudomonadati</taxon>
        <taxon>Bacteroidota</taxon>
        <taxon>Bacteroidia</taxon>
        <taxon>Bacteroidales</taxon>
        <taxon>Odoribacteraceae</taxon>
        <taxon>Odoribacter</taxon>
    </lineage>
</organism>
<keyword evidence="3" id="KW-1003">Cell membrane</keyword>
<feature type="transmembrane region" description="Helical" evidence="9">
    <location>
        <begin position="46"/>
        <end position="63"/>
    </location>
</feature>
<dbReference type="InterPro" id="IPR007387">
    <property type="entry name" value="TRAP_DctQ"/>
</dbReference>
<dbReference type="GO" id="GO:0022857">
    <property type="term" value="F:transmembrane transporter activity"/>
    <property type="evidence" value="ECO:0007669"/>
    <property type="project" value="TreeGrafter"/>
</dbReference>
<name>H1DH66_9BACT</name>
<evidence type="ECO:0000256" key="7">
    <source>
        <dbReference type="ARBA" id="ARBA00023136"/>
    </source>
</evidence>
<dbReference type="GO" id="GO:0005886">
    <property type="term" value="C:plasma membrane"/>
    <property type="evidence" value="ECO:0007669"/>
    <property type="project" value="UniProtKB-SubCell"/>
</dbReference>
<evidence type="ECO:0000313" key="12">
    <source>
        <dbReference type="Proteomes" id="UP000004892"/>
    </source>
</evidence>
<feature type="domain" description="Tripartite ATP-independent periplasmic transporters DctQ component" evidence="10">
    <location>
        <begin position="22"/>
        <end position="150"/>
    </location>
</feature>
<dbReference type="eggNOG" id="COG3090">
    <property type="taxonomic scope" value="Bacteria"/>
</dbReference>
<keyword evidence="5 9" id="KW-0812">Transmembrane</keyword>
<proteinExistence type="inferred from homology"/>
<dbReference type="EMBL" id="ADMC01000022">
    <property type="protein sequence ID" value="EHP47749.1"/>
    <property type="molecule type" value="Genomic_DNA"/>
</dbReference>
<comment type="similarity">
    <text evidence="8">Belongs to the TRAP transporter small permease family.</text>
</comment>
<evidence type="ECO:0000259" key="10">
    <source>
        <dbReference type="Pfam" id="PF04290"/>
    </source>
</evidence>
<feature type="transmembrane region" description="Helical" evidence="9">
    <location>
        <begin position="84"/>
        <end position="108"/>
    </location>
</feature>
<keyword evidence="4" id="KW-0997">Cell inner membrane</keyword>
<evidence type="ECO:0000256" key="3">
    <source>
        <dbReference type="ARBA" id="ARBA00022475"/>
    </source>
</evidence>
<dbReference type="Proteomes" id="UP000004892">
    <property type="component" value="Unassembled WGS sequence"/>
</dbReference>
<evidence type="ECO:0000256" key="4">
    <source>
        <dbReference type="ARBA" id="ARBA00022519"/>
    </source>
</evidence>
<keyword evidence="6 9" id="KW-1133">Transmembrane helix</keyword>
<comment type="subcellular location">
    <subcellularLocation>
        <location evidence="1">Cell inner membrane</location>
        <topology evidence="1">Multi-pass membrane protein</topology>
    </subcellularLocation>
</comment>
<feature type="transmembrane region" description="Helical" evidence="9">
    <location>
        <begin position="128"/>
        <end position="145"/>
    </location>
</feature>
<reference evidence="11 12" key="1">
    <citation type="submission" date="2012-01" db="EMBL/GenBank/DDBJ databases">
        <title>The Genome Sequence of Odoribacter laneus YIT 12061.</title>
        <authorList>
            <consortium name="The Broad Institute Genome Sequencing Platform"/>
            <person name="Earl A."/>
            <person name="Ward D."/>
            <person name="Feldgarden M."/>
            <person name="Gevers D."/>
            <person name="Morotomi M."/>
            <person name="Young S.K."/>
            <person name="Zeng Q."/>
            <person name="Gargeya S."/>
            <person name="Fitzgerald M."/>
            <person name="Haas B."/>
            <person name="Abouelleil A."/>
            <person name="Alvarado L."/>
            <person name="Arachchi H.M."/>
            <person name="Berlin A."/>
            <person name="Chapman S.B."/>
            <person name="Gearin G."/>
            <person name="Goldberg J."/>
            <person name="Griggs A."/>
            <person name="Gujja S."/>
            <person name="Hansen M."/>
            <person name="Heiman D."/>
            <person name="Howarth C."/>
            <person name="Larimer J."/>
            <person name="Lui A."/>
            <person name="MacDonald P.J.P."/>
            <person name="McCowen C."/>
            <person name="Montmayeur A."/>
            <person name="Murphy C."/>
            <person name="Neiman D."/>
            <person name="Pearson M."/>
            <person name="Priest M."/>
            <person name="Roberts A."/>
            <person name="Saif S."/>
            <person name="Shea T."/>
            <person name="Sisk P."/>
            <person name="Stolte C."/>
            <person name="Sykes S."/>
            <person name="Wortman J."/>
            <person name="Nusbaum C."/>
            <person name="Birren B."/>
        </authorList>
    </citation>
    <scope>NUCLEOTIDE SEQUENCE [LARGE SCALE GENOMIC DNA]</scope>
    <source>
        <strain evidence="11 12">YIT 12061</strain>
    </source>
</reference>
<evidence type="ECO:0000256" key="9">
    <source>
        <dbReference type="SAM" id="Phobius"/>
    </source>
</evidence>
<dbReference type="PANTHER" id="PTHR35011:SF2">
    <property type="entry name" value="2,3-DIKETO-L-GULONATE TRAP TRANSPORTER SMALL PERMEASE PROTEIN YIAM"/>
    <property type="match status" value="1"/>
</dbReference>
<evidence type="ECO:0000256" key="2">
    <source>
        <dbReference type="ARBA" id="ARBA00022448"/>
    </source>
</evidence>
<dbReference type="RefSeq" id="WP_009136750.1">
    <property type="nucleotide sequence ID" value="NZ_JH594596.1"/>
</dbReference>
<dbReference type="GeneID" id="98069169"/>
<dbReference type="PANTHER" id="PTHR35011">
    <property type="entry name" value="2,3-DIKETO-L-GULONATE TRAP TRANSPORTER SMALL PERMEASE PROTEIN YIAM"/>
    <property type="match status" value="1"/>
</dbReference>
<evidence type="ECO:0000256" key="5">
    <source>
        <dbReference type="ARBA" id="ARBA00022692"/>
    </source>
</evidence>
<comment type="caution">
    <text evidence="11">The sequence shown here is derived from an EMBL/GenBank/DDBJ whole genome shotgun (WGS) entry which is preliminary data.</text>
</comment>
<dbReference type="InterPro" id="IPR055348">
    <property type="entry name" value="DctQ"/>
</dbReference>
<gene>
    <name evidence="11" type="ORF">HMPREF9449_01602</name>
</gene>
<sequence>MLRKTIDKILGNLLVFLMAVLVLDVLWQVFSRYVLINPSSYTDECAGYLLIWVGLLGAAYVSGQKEHLAIDILLHKSGAKTRRVLEMLISVFTLLFALTVMVVGGAWLMYTRFILEVTSASLELNMGYVYAVLPLSGGLILYYEIDNLVKYSRGR</sequence>
<dbReference type="STRING" id="742817.HMPREF9449_01602"/>
<dbReference type="Pfam" id="PF04290">
    <property type="entry name" value="DctQ"/>
    <property type="match status" value="1"/>
</dbReference>
<dbReference type="PATRIC" id="fig|742817.3.peg.1709"/>
<evidence type="ECO:0000256" key="6">
    <source>
        <dbReference type="ARBA" id="ARBA00022989"/>
    </source>
</evidence>
<accession>H1DH66</accession>
<evidence type="ECO:0000313" key="11">
    <source>
        <dbReference type="EMBL" id="EHP47749.1"/>
    </source>
</evidence>
<dbReference type="AlphaFoldDB" id="H1DH66"/>
<protein>
    <recommendedName>
        <fullName evidence="10">Tripartite ATP-independent periplasmic transporters DctQ component domain-containing protein</fullName>
    </recommendedName>
</protein>
<dbReference type="GO" id="GO:0015740">
    <property type="term" value="P:C4-dicarboxylate transport"/>
    <property type="evidence" value="ECO:0007669"/>
    <property type="project" value="TreeGrafter"/>
</dbReference>
<keyword evidence="7 9" id="KW-0472">Membrane</keyword>
<feature type="transmembrane region" description="Helical" evidence="9">
    <location>
        <begin position="12"/>
        <end position="34"/>
    </location>
</feature>
<keyword evidence="2" id="KW-0813">Transport</keyword>
<keyword evidence="12" id="KW-1185">Reference proteome</keyword>
<evidence type="ECO:0000256" key="1">
    <source>
        <dbReference type="ARBA" id="ARBA00004429"/>
    </source>
</evidence>
<evidence type="ECO:0000256" key="8">
    <source>
        <dbReference type="ARBA" id="ARBA00038436"/>
    </source>
</evidence>
<dbReference type="HOGENOM" id="CLU_086356_9_2_10"/>